<dbReference type="HOGENOM" id="CLU_038686_3_3_9"/>
<evidence type="ECO:0000256" key="3">
    <source>
        <dbReference type="HAMAP-Rule" id="MF_01805"/>
    </source>
</evidence>
<dbReference type="Pfam" id="PF02616">
    <property type="entry name" value="SMC_ScpA"/>
    <property type="match status" value="1"/>
</dbReference>
<keyword evidence="3" id="KW-0132">Cell division</keyword>
<dbReference type="PANTHER" id="PTHR33969">
    <property type="entry name" value="SEGREGATION AND CONDENSATION PROTEIN A"/>
    <property type="match status" value="1"/>
</dbReference>
<dbReference type="Proteomes" id="UP000003645">
    <property type="component" value="Chromosome"/>
</dbReference>
<dbReference type="OrthoDB" id="9811016at2"/>
<sequence length="256" mass="29621">MKNNENQLLQHPYQPNIKLADFEGPLDLLLHLIRQSEMDIYDIPIAEITGQYMQYLRQMQRHQLEVAGEYFVMAATLMAIKSQMLLPKPPVSEDEEPIEEDPREELVEQLLEYQRYKQAAEKLKDKEAFRQKEFTRTAMAVPPEFIHPQTAPGTTIEQLKEAFEQVLKKHQSLEPETATVAPEKTTVEQRIRFVMQRVSQGAVAFEELFADLKTRDNLVTTFLAVLELAKHRRIVLHQAARFAPLILTPGKLSEED</sequence>
<keyword evidence="1 3" id="KW-0159">Chromosome partition</keyword>
<dbReference type="GO" id="GO:0007059">
    <property type="term" value="P:chromosome segregation"/>
    <property type="evidence" value="ECO:0007669"/>
    <property type="project" value="UniProtKB-UniRule"/>
</dbReference>
<name>A0A0D4CLC9_LIMMU</name>
<dbReference type="AlphaFoldDB" id="A0A0D4CLC9"/>
<dbReference type="GO" id="GO:0006260">
    <property type="term" value="P:DNA replication"/>
    <property type="evidence" value="ECO:0007669"/>
    <property type="project" value="UniProtKB-UniRule"/>
</dbReference>
<dbReference type="InterPro" id="IPR003768">
    <property type="entry name" value="ScpA"/>
</dbReference>
<dbReference type="PANTHER" id="PTHR33969:SF2">
    <property type="entry name" value="SEGREGATION AND CONDENSATION PROTEIN A"/>
    <property type="match status" value="1"/>
</dbReference>
<comment type="subcellular location">
    <subcellularLocation>
        <location evidence="3">Cytoplasm</location>
    </subcellularLocation>
    <text evidence="3">Associated with two foci at the outer edges of the nucleoid region in young cells, and at four foci within both cell halves in older cells.</text>
</comment>
<comment type="similarity">
    <text evidence="3">Belongs to the ScpA family.</text>
</comment>
<dbReference type="Gene3D" id="6.10.250.2410">
    <property type="match status" value="1"/>
</dbReference>
<protein>
    <recommendedName>
        <fullName evidence="2 3">Segregation and condensation protein A</fullName>
    </recommendedName>
</protein>
<reference evidence="4 5" key="1">
    <citation type="journal article" date="2012" name="J. Bacteriol.">
        <title>Genome sequence of Lactobacillus mucosae LM1, isolated from piglet feces.</title>
        <authorList>
            <person name="Lee J.H."/>
            <person name="Valeriano V.D."/>
            <person name="Shin Y.R."/>
            <person name="Chae J.P."/>
            <person name="Kim G.B."/>
            <person name="Ham J.S."/>
            <person name="Chun J."/>
            <person name="Kang D.K."/>
        </authorList>
    </citation>
    <scope>NUCLEOTIDE SEQUENCE [LARGE SCALE GENOMIC DNA]</scope>
    <source>
        <strain evidence="4 5">LM1</strain>
    </source>
</reference>
<dbReference type="Gene3D" id="1.10.10.580">
    <property type="entry name" value="Structural maintenance of chromosome 1. Chain E"/>
    <property type="match status" value="1"/>
</dbReference>
<dbReference type="HAMAP" id="MF_01805">
    <property type="entry name" value="ScpA"/>
    <property type="match status" value="1"/>
</dbReference>
<gene>
    <name evidence="3" type="primary">scpA</name>
    <name evidence="4" type="ORF">LBLM1_06690</name>
</gene>
<dbReference type="EMBL" id="CP011013">
    <property type="protein sequence ID" value="AJT50725.1"/>
    <property type="molecule type" value="Genomic_DNA"/>
</dbReference>
<dbReference type="GO" id="GO:0005737">
    <property type="term" value="C:cytoplasm"/>
    <property type="evidence" value="ECO:0007669"/>
    <property type="project" value="UniProtKB-SubCell"/>
</dbReference>
<dbReference type="KEGG" id="lmu:LBLM1_06690"/>
<keyword evidence="3" id="KW-0131">Cell cycle</keyword>
<accession>A0A0D4CLC9</accession>
<proteinExistence type="inferred from homology"/>
<evidence type="ECO:0000256" key="1">
    <source>
        <dbReference type="ARBA" id="ARBA00022829"/>
    </source>
</evidence>
<evidence type="ECO:0000256" key="2">
    <source>
        <dbReference type="ARBA" id="ARBA00044777"/>
    </source>
</evidence>
<keyword evidence="5" id="KW-1185">Reference proteome</keyword>
<keyword evidence="3" id="KW-0963">Cytoplasm</keyword>
<dbReference type="RefSeq" id="WP_045025417.1">
    <property type="nucleotide sequence ID" value="NZ_CP011013.1"/>
</dbReference>
<comment type="function">
    <text evidence="3">Participates in chromosomal partition during cell division. May act via the formation of a condensin-like complex containing Smc and ScpB that pull DNA away from mid-cell into both cell halves.</text>
</comment>
<organism evidence="4 5">
    <name type="scientific">Limosilactobacillus mucosae LM1</name>
    <dbReference type="NCBI Taxonomy" id="1130798"/>
    <lineage>
        <taxon>Bacteria</taxon>
        <taxon>Bacillati</taxon>
        <taxon>Bacillota</taxon>
        <taxon>Bacilli</taxon>
        <taxon>Lactobacillales</taxon>
        <taxon>Lactobacillaceae</taxon>
        <taxon>Limosilactobacillus</taxon>
    </lineage>
</organism>
<comment type="subunit">
    <text evidence="3">Component of a cohesin-like complex composed of ScpA, ScpB and the Smc homodimer, in which ScpA and ScpB bind to the head domain of Smc. The presence of the three proteins is required for the association of the complex with DNA.</text>
</comment>
<dbReference type="InterPro" id="IPR023093">
    <property type="entry name" value="ScpA-like_C"/>
</dbReference>
<dbReference type="STRING" id="1130798.LBLM1_06690"/>
<evidence type="ECO:0000313" key="5">
    <source>
        <dbReference type="Proteomes" id="UP000003645"/>
    </source>
</evidence>
<dbReference type="GO" id="GO:0051301">
    <property type="term" value="P:cell division"/>
    <property type="evidence" value="ECO:0007669"/>
    <property type="project" value="UniProtKB-KW"/>
</dbReference>
<evidence type="ECO:0000313" key="4">
    <source>
        <dbReference type="EMBL" id="AJT50725.1"/>
    </source>
</evidence>